<evidence type="ECO:0000259" key="4">
    <source>
        <dbReference type="SMART" id="SM00823"/>
    </source>
</evidence>
<dbReference type="PANTHER" id="PTHR44845">
    <property type="entry name" value="CARRIER DOMAIN-CONTAINING PROTEIN"/>
    <property type="match status" value="1"/>
</dbReference>
<dbReference type="Proteomes" id="UP000256301">
    <property type="component" value="Unassembled WGS sequence"/>
</dbReference>
<dbReference type="GO" id="GO:0031177">
    <property type="term" value="F:phosphopantetheine binding"/>
    <property type="evidence" value="ECO:0007669"/>
    <property type="project" value="InterPro"/>
</dbReference>
<evidence type="ECO:0000256" key="2">
    <source>
        <dbReference type="ARBA" id="ARBA00022450"/>
    </source>
</evidence>
<dbReference type="EMBL" id="QQWE01000008">
    <property type="protein sequence ID" value="REJ53449.1"/>
    <property type="molecule type" value="Genomic_DNA"/>
</dbReference>
<feature type="domain" description="Polyketide synthase-like phosphopantetheine-binding" evidence="4">
    <location>
        <begin position="39"/>
        <end position="108"/>
    </location>
</feature>
<protein>
    <recommendedName>
        <fullName evidence="4">Polyketide synthase-like phosphopantetheine-binding domain-containing protein</fullName>
    </recommendedName>
</protein>
<dbReference type="InterPro" id="IPR006162">
    <property type="entry name" value="Ppantetheine_attach_site"/>
</dbReference>
<name>A0A3E0M0Y9_MICAE</name>
<evidence type="ECO:0000256" key="3">
    <source>
        <dbReference type="ARBA" id="ARBA00022553"/>
    </source>
</evidence>
<accession>A0A3E0M0Y9</accession>
<gene>
    <name evidence="5" type="ORF">DWQ56_21590</name>
</gene>
<organism evidence="5 6">
    <name type="scientific">Microcystis aeruginosa DA14</name>
    <dbReference type="NCBI Taxonomy" id="1987506"/>
    <lineage>
        <taxon>Bacteria</taxon>
        <taxon>Bacillati</taxon>
        <taxon>Cyanobacteriota</taxon>
        <taxon>Cyanophyceae</taxon>
        <taxon>Oscillatoriophycideae</taxon>
        <taxon>Chroococcales</taxon>
        <taxon>Microcystaceae</taxon>
        <taxon>Microcystis</taxon>
    </lineage>
</organism>
<dbReference type="SUPFAM" id="SSF47336">
    <property type="entry name" value="ACP-like"/>
    <property type="match status" value="1"/>
</dbReference>
<dbReference type="PANTHER" id="PTHR44845:SF6">
    <property type="entry name" value="BETA-ALANINE-ACTIVATING ENZYME"/>
    <property type="match status" value="1"/>
</dbReference>
<dbReference type="InterPro" id="IPR036736">
    <property type="entry name" value="ACP-like_sf"/>
</dbReference>
<dbReference type="PROSITE" id="PS00012">
    <property type="entry name" value="PHOSPHOPANTETHEINE"/>
    <property type="match status" value="1"/>
</dbReference>
<comment type="cofactor">
    <cofactor evidence="1">
        <name>pantetheine 4'-phosphate</name>
        <dbReference type="ChEBI" id="CHEBI:47942"/>
    </cofactor>
</comment>
<proteinExistence type="predicted"/>
<dbReference type="AlphaFoldDB" id="A0A3E0M0Y9"/>
<comment type="caution">
    <text evidence="5">The sequence shown here is derived from an EMBL/GenBank/DDBJ whole genome shotgun (WGS) entry which is preliminary data.</text>
</comment>
<keyword evidence="2" id="KW-0596">Phosphopantetheine</keyword>
<dbReference type="FunFam" id="1.10.1200.10:FF:000005">
    <property type="entry name" value="Nonribosomal peptide synthetase 1"/>
    <property type="match status" value="1"/>
</dbReference>
<evidence type="ECO:0000313" key="6">
    <source>
        <dbReference type="Proteomes" id="UP000256301"/>
    </source>
</evidence>
<dbReference type="InterPro" id="IPR020806">
    <property type="entry name" value="PKS_PP-bd"/>
</dbReference>
<evidence type="ECO:0000256" key="1">
    <source>
        <dbReference type="ARBA" id="ARBA00001957"/>
    </source>
</evidence>
<evidence type="ECO:0000313" key="5">
    <source>
        <dbReference type="EMBL" id="REJ53449.1"/>
    </source>
</evidence>
<dbReference type="Pfam" id="PF00550">
    <property type="entry name" value="PP-binding"/>
    <property type="match status" value="1"/>
</dbReference>
<dbReference type="Gene3D" id="1.10.1200.10">
    <property type="entry name" value="ACP-like"/>
    <property type="match status" value="1"/>
</dbReference>
<keyword evidence="3" id="KW-0597">Phosphoprotein</keyword>
<dbReference type="InterPro" id="IPR009081">
    <property type="entry name" value="PP-bd_ACP"/>
</dbReference>
<reference evidence="5 6" key="1">
    <citation type="submission" date="2017-08" db="EMBL/GenBank/DDBJ databases">
        <title>Functional genomic and metabolic studies of the symbiotic interactions of six Microcystis-dominated communities.</title>
        <authorList>
            <person name="Li Q."/>
            <person name="Lin F."/>
        </authorList>
    </citation>
    <scope>NUCLEOTIDE SEQUENCE [LARGE SCALE GENOMIC DNA]</scope>
    <source>
        <strain evidence="5">DA14</strain>
    </source>
</reference>
<sequence length="139" mass="15503">MESFQLSPNGKVDRKVLPIPDKNPLSLTENYVAPRTAIEEVLAVIWAEILEVERVGIEDDFFLLGGHSLKAIQLISKIRQTLEIEISVRQLFNHSTISQLTQVMIKLVGNEGLLNEIAVTVQEISQLSPEEVQALLSQS</sequence>
<dbReference type="SMART" id="SM00823">
    <property type="entry name" value="PKS_PP"/>
    <property type="match status" value="1"/>
</dbReference>